<dbReference type="Pfam" id="PF13855">
    <property type="entry name" value="LRR_8"/>
    <property type="match status" value="1"/>
</dbReference>
<evidence type="ECO:0000256" key="9">
    <source>
        <dbReference type="ARBA" id="ARBA00022989"/>
    </source>
</evidence>
<dbReference type="InterPro" id="IPR032675">
    <property type="entry name" value="LRR_dom_sf"/>
</dbReference>
<keyword evidence="3" id="KW-0433">Leucine-rich repeat</keyword>
<keyword evidence="4" id="KW-0812">Transmembrane</keyword>
<dbReference type="PRINTS" id="PR00019">
    <property type="entry name" value="LEURICHRPT"/>
</dbReference>
<evidence type="ECO:0000256" key="7">
    <source>
        <dbReference type="ARBA" id="ARBA00022741"/>
    </source>
</evidence>
<keyword evidence="6" id="KW-0677">Repeat</keyword>
<reference evidence="15" key="1">
    <citation type="journal article" date="2023" name="Plant J.">
        <title>Genome sequences and population genomics provide insights into the demographic history, inbreeding, and mutation load of two 'living fossil' tree species of Dipteronia.</title>
        <authorList>
            <person name="Feng Y."/>
            <person name="Comes H.P."/>
            <person name="Chen J."/>
            <person name="Zhu S."/>
            <person name="Lu R."/>
            <person name="Zhang X."/>
            <person name="Li P."/>
            <person name="Qiu J."/>
            <person name="Olsen K.M."/>
            <person name="Qiu Y."/>
        </authorList>
    </citation>
    <scope>NUCLEOTIDE SEQUENCE</scope>
    <source>
        <strain evidence="15">NBL</strain>
    </source>
</reference>
<evidence type="ECO:0000256" key="12">
    <source>
        <dbReference type="ARBA" id="ARBA00023180"/>
    </source>
</evidence>
<keyword evidence="11" id="KW-0675">Receptor</keyword>
<keyword evidence="8" id="KW-0067">ATP-binding</keyword>
<dbReference type="FunFam" id="3.80.10.10:FF:000041">
    <property type="entry name" value="LRR receptor-like serine/threonine-protein kinase ERECTA"/>
    <property type="match status" value="1"/>
</dbReference>
<dbReference type="GO" id="GO:0016020">
    <property type="term" value="C:membrane"/>
    <property type="evidence" value="ECO:0007669"/>
    <property type="project" value="UniProtKB-SubCell"/>
</dbReference>
<dbReference type="InterPro" id="IPR011009">
    <property type="entry name" value="Kinase-like_dom_sf"/>
</dbReference>
<name>A0AAE0E4F0_9ROSI</name>
<protein>
    <recommendedName>
        <fullName evidence="17">Leucine-rich repeat-containing N-terminal plant-type domain-containing protein</fullName>
    </recommendedName>
</protein>
<evidence type="ECO:0000256" key="2">
    <source>
        <dbReference type="ARBA" id="ARBA00009592"/>
    </source>
</evidence>
<dbReference type="Pfam" id="PF00560">
    <property type="entry name" value="LRR_1"/>
    <property type="match status" value="1"/>
</dbReference>
<dbReference type="InterPro" id="IPR052941">
    <property type="entry name" value="StomDev_PlantInt_Reg"/>
</dbReference>
<evidence type="ECO:0008006" key="17">
    <source>
        <dbReference type="Google" id="ProtNLM"/>
    </source>
</evidence>
<sequence>MVSLVRTISTNITTDQHALLALKHHITYDPANLLAKNWSTNTSICTWIGVTCGVRHHRVTVLNISFFDLGGTIPPQLGNLSFLQLLDIGNNSFSGSLPDELAQLRRLKLFNLMFNSFHVEIPSWIGSLSKLQHLFLNNNNLVGTIPLSLGNLSSLRVLDLGFNQLSGTIPSSIYQISSLERLDLSYNQLSDSFPSINFNLPSLQDIRFGSNSLAGGLPSDIFNYLPNLKMLHLSDNMFGGPIPSTISKCQKLQILSLSINNFTGYIPKEIGNMTMLKELYLGINKLNEYGSEGIVSVRGDVYSFGILLMETFTRKKPTDNMFEGGMSLKCWVKEAFPNSIPKVADTNLLGGENFTATEDCISSILELAVDCSVDSPERRLDITNVLTTLANIRTRFQKSVASRNDKFSLLGQACLVAVMLV</sequence>
<dbReference type="InterPro" id="IPR055414">
    <property type="entry name" value="LRR_R13L4/SHOC2-like"/>
</dbReference>
<dbReference type="InterPro" id="IPR003591">
    <property type="entry name" value="Leu-rich_rpt_typical-subtyp"/>
</dbReference>
<comment type="similarity">
    <text evidence="2">Belongs to the RLP family.</text>
</comment>
<evidence type="ECO:0000256" key="11">
    <source>
        <dbReference type="ARBA" id="ARBA00023170"/>
    </source>
</evidence>
<feature type="domain" description="Leucine-rich repeat-containing N-terminal plant-type" evidence="13">
    <location>
        <begin position="14"/>
        <end position="52"/>
    </location>
</feature>
<gene>
    <name evidence="15" type="ORF">Dsin_020907</name>
</gene>
<evidence type="ECO:0000256" key="10">
    <source>
        <dbReference type="ARBA" id="ARBA00023136"/>
    </source>
</evidence>
<evidence type="ECO:0000259" key="14">
    <source>
        <dbReference type="Pfam" id="PF23598"/>
    </source>
</evidence>
<dbReference type="Pfam" id="PF08263">
    <property type="entry name" value="LRRNT_2"/>
    <property type="match status" value="1"/>
</dbReference>
<dbReference type="AlphaFoldDB" id="A0AAE0E4F0"/>
<proteinExistence type="inferred from homology"/>
<feature type="domain" description="Disease resistance R13L4/SHOC-2-like LRR" evidence="14">
    <location>
        <begin position="72"/>
        <end position="159"/>
    </location>
</feature>
<dbReference type="PANTHER" id="PTHR48004:SF63">
    <property type="entry name" value="LRR RECEPTOR-LIKE SERINE_THREONINE-PROTEIN KINASE EFR"/>
    <property type="match status" value="1"/>
</dbReference>
<evidence type="ECO:0000259" key="13">
    <source>
        <dbReference type="Pfam" id="PF08263"/>
    </source>
</evidence>
<evidence type="ECO:0000256" key="3">
    <source>
        <dbReference type="ARBA" id="ARBA00022614"/>
    </source>
</evidence>
<dbReference type="PROSITE" id="PS51450">
    <property type="entry name" value="LRR"/>
    <property type="match status" value="1"/>
</dbReference>
<dbReference type="SUPFAM" id="SSF56112">
    <property type="entry name" value="Protein kinase-like (PK-like)"/>
    <property type="match status" value="1"/>
</dbReference>
<evidence type="ECO:0000256" key="1">
    <source>
        <dbReference type="ARBA" id="ARBA00004479"/>
    </source>
</evidence>
<dbReference type="Gene3D" id="1.10.510.10">
    <property type="entry name" value="Transferase(Phosphotransferase) domain 1"/>
    <property type="match status" value="1"/>
</dbReference>
<dbReference type="InterPro" id="IPR001611">
    <property type="entry name" value="Leu-rich_rpt"/>
</dbReference>
<dbReference type="FunFam" id="3.80.10.10:FF:000101">
    <property type="entry name" value="LRR receptor-like serine/threonine-protein kinase ERECTA"/>
    <property type="match status" value="1"/>
</dbReference>
<evidence type="ECO:0000256" key="8">
    <source>
        <dbReference type="ARBA" id="ARBA00022840"/>
    </source>
</evidence>
<keyword evidence="16" id="KW-1185">Reference proteome</keyword>
<dbReference type="SUPFAM" id="SSF52058">
    <property type="entry name" value="L domain-like"/>
    <property type="match status" value="1"/>
</dbReference>
<keyword evidence="12" id="KW-0325">Glycoprotein</keyword>
<comment type="caution">
    <text evidence="15">The sequence shown here is derived from an EMBL/GenBank/DDBJ whole genome shotgun (WGS) entry which is preliminary data.</text>
</comment>
<evidence type="ECO:0000256" key="4">
    <source>
        <dbReference type="ARBA" id="ARBA00022692"/>
    </source>
</evidence>
<keyword evidence="9" id="KW-1133">Transmembrane helix</keyword>
<dbReference type="PANTHER" id="PTHR48004">
    <property type="entry name" value="OS01G0149700 PROTEIN"/>
    <property type="match status" value="1"/>
</dbReference>
<keyword evidence="7" id="KW-0547">Nucleotide-binding</keyword>
<organism evidence="15 16">
    <name type="scientific">Dipteronia sinensis</name>
    <dbReference type="NCBI Taxonomy" id="43782"/>
    <lineage>
        <taxon>Eukaryota</taxon>
        <taxon>Viridiplantae</taxon>
        <taxon>Streptophyta</taxon>
        <taxon>Embryophyta</taxon>
        <taxon>Tracheophyta</taxon>
        <taxon>Spermatophyta</taxon>
        <taxon>Magnoliopsida</taxon>
        <taxon>eudicotyledons</taxon>
        <taxon>Gunneridae</taxon>
        <taxon>Pentapetalae</taxon>
        <taxon>rosids</taxon>
        <taxon>malvids</taxon>
        <taxon>Sapindales</taxon>
        <taxon>Sapindaceae</taxon>
        <taxon>Hippocastanoideae</taxon>
        <taxon>Acereae</taxon>
        <taxon>Dipteronia</taxon>
    </lineage>
</organism>
<dbReference type="InterPro" id="IPR013210">
    <property type="entry name" value="LRR_N_plant-typ"/>
</dbReference>
<evidence type="ECO:0000313" key="15">
    <source>
        <dbReference type="EMBL" id="KAK3206861.1"/>
    </source>
</evidence>
<keyword evidence="10" id="KW-0472">Membrane</keyword>
<evidence type="ECO:0000256" key="5">
    <source>
        <dbReference type="ARBA" id="ARBA00022729"/>
    </source>
</evidence>
<dbReference type="Proteomes" id="UP001281410">
    <property type="component" value="Unassembled WGS sequence"/>
</dbReference>
<evidence type="ECO:0000256" key="6">
    <source>
        <dbReference type="ARBA" id="ARBA00022737"/>
    </source>
</evidence>
<dbReference type="Gene3D" id="3.80.10.10">
    <property type="entry name" value="Ribonuclease Inhibitor"/>
    <property type="match status" value="2"/>
</dbReference>
<dbReference type="Pfam" id="PF23598">
    <property type="entry name" value="LRR_14"/>
    <property type="match status" value="1"/>
</dbReference>
<keyword evidence="5" id="KW-0732">Signal</keyword>
<accession>A0AAE0E4F0</accession>
<dbReference type="EMBL" id="JANJYJ010000006">
    <property type="protein sequence ID" value="KAK3206861.1"/>
    <property type="molecule type" value="Genomic_DNA"/>
</dbReference>
<dbReference type="GO" id="GO:0005524">
    <property type="term" value="F:ATP binding"/>
    <property type="evidence" value="ECO:0007669"/>
    <property type="project" value="UniProtKB-KW"/>
</dbReference>
<evidence type="ECO:0000313" key="16">
    <source>
        <dbReference type="Proteomes" id="UP001281410"/>
    </source>
</evidence>
<dbReference type="SMART" id="SM00369">
    <property type="entry name" value="LRR_TYP"/>
    <property type="match status" value="6"/>
</dbReference>
<comment type="subcellular location">
    <subcellularLocation>
        <location evidence="1">Membrane</location>
        <topology evidence="1">Single-pass type I membrane protein</topology>
    </subcellularLocation>
</comment>